<dbReference type="Pfam" id="PF00589">
    <property type="entry name" value="Phage_integrase"/>
    <property type="match status" value="1"/>
</dbReference>
<evidence type="ECO:0000313" key="12">
    <source>
        <dbReference type="EMBL" id="OGG30589.1"/>
    </source>
</evidence>
<evidence type="ECO:0000256" key="5">
    <source>
        <dbReference type="ARBA" id="ARBA00022908"/>
    </source>
</evidence>
<dbReference type="STRING" id="1798396.A2973_01120"/>
<keyword evidence="7" id="KW-0233">DNA recombination</keyword>
<dbReference type="SUPFAM" id="SSF56349">
    <property type="entry name" value="DNA breaking-rejoining enzymes"/>
    <property type="match status" value="1"/>
</dbReference>
<evidence type="ECO:0000256" key="4">
    <source>
        <dbReference type="ARBA" id="ARBA00022829"/>
    </source>
</evidence>
<dbReference type="PANTHER" id="PTHR30349:SF77">
    <property type="entry name" value="TYROSINE RECOMBINASE XERC"/>
    <property type="match status" value="1"/>
</dbReference>
<keyword evidence="3" id="KW-0132">Cell division</keyword>
<dbReference type="PANTHER" id="PTHR30349">
    <property type="entry name" value="PHAGE INTEGRASE-RELATED"/>
    <property type="match status" value="1"/>
</dbReference>
<dbReference type="Gene3D" id="1.10.443.10">
    <property type="entry name" value="Intergrase catalytic core"/>
    <property type="match status" value="1"/>
</dbReference>
<dbReference type="InterPro" id="IPR004107">
    <property type="entry name" value="Integrase_SAM-like_N"/>
</dbReference>
<comment type="subcellular location">
    <subcellularLocation>
        <location evidence="1">Cytoplasm</location>
    </subcellularLocation>
</comment>
<evidence type="ECO:0000256" key="1">
    <source>
        <dbReference type="ARBA" id="ARBA00004496"/>
    </source>
</evidence>
<dbReference type="GO" id="GO:0006310">
    <property type="term" value="P:DNA recombination"/>
    <property type="evidence" value="ECO:0007669"/>
    <property type="project" value="UniProtKB-KW"/>
</dbReference>
<keyword evidence="8" id="KW-0131">Cell cycle</keyword>
<feature type="domain" description="Core-binding (CB)" evidence="11">
    <location>
        <begin position="38"/>
        <end position="123"/>
    </location>
</feature>
<evidence type="ECO:0000256" key="6">
    <source>
        <dbReference type="ARBA" id="ARBA00023125"/>
    </source>
</evidence>
<keyword evidence="2" id="KW-0963">Cytoplasm</keyword>
<keyword evidence="5" id="KW-0229">DNA integration</keyword>
<feature type="domain" description="Tyr recombinase" evidence="10">
    <location>
        <begin position="144"/>
        <end position="317"/>
    </location>
</feature>
<evidence type="ECO:0008006" key="14">
    <source>
        <dbReference type="Google" id="ProtNLM"/>
    </source>
</evidence>
<dbReference type="GO" id="GO:0015074">
    <property type="term" value="P:DNA integration"/>
    <property type="evidence" value="ECO:0007669"/>
    <property type="project" value="UniProtKB-KW"/>
</dbReference>
<evidence type="ECO:0000313" key="13">
    <source>
        <dbReference type="Proteomes" id="UP000176409"/>
    </source>
</evidence>
<evidence type="ECO:0000259" key="10">
    <source>
        <dbReference type="PROSITE" id="PS51898"/>
    </source>
</evidence>
<dbReference type="Gene3D" id="1.10.150.130">
    <property type="match status" value="1"/>
</dbReference>
<dbReference type="InterPro" id="IPR013762">
    <property type="entry name" value="Integrase-like_cat_sf"/>
</dbReference>
<evidence type="ECO:0000256" key="8">
    <source>
        <dbReference type="ARBA" id="ARBA00023306"/>
    </source>
</evidence>
<organism evidence="12 13">
    <name type="scientific">Candidatus Gottesmanbacteria bacterium RIFCSPLOWO2_01_FULL_49_10</name>
    <dbReference type="NCBI Taxonomy" id="1798396"/>
    <lineage>
        <taxon>Bacteria</taxon>
        <taxon>Candidatus Gottesmaniibacteriota</taxon>
    </lineage>
</organism>
<dbReference type="GO" id="GO:0005737">
    <property type="term" value="C:cytoplasm"/>
    <property type="evidence" value="ECO:0007669"/>
    <property type="project" value="UniProtKB-SubCell"/>
</dbReference>
<keyword evidence="6 9" id="KW-0238">DNA-binding</keyword>
<dbReference type="Pfam" id="PF02899">
    <property type="entry name" value="Phage_int_SAM_1"/>
    <property type="match status" value="1"/>
</dbReference>
<dbReference type="InterPro" id="IPR050090">
    <property type="entry name" value="Tyrosine_recombinase_XerCD"/>
</dbReference>
<dbReference type="EMBL" id="MFJZ01000013">
    <property type="protein sequence ID" value="OGG30589.1"/>
    <property type="molecule type" value="Genomic_DNA"/>
</dbReference>
<protein>
    <recommendedName>
        <fullName evidence="14">Tyrosine recombinase XerC</fullName>
    </recommendedName>
</protein>
<dbReference type="PROSITE" id="PS51900">
    <property type="entry name" value="CB"/>
    <property type="match status" value="1"/>
</dbReference>
<dbReference type="InterPro" id="IPR010998">
    <property type="entry name" value="Integrase_recombinase_N"/>
</dbReference>
<evidence type="ECO:0000256" key="2">
    <source>
        <dbReference type="ARBA" id="ARBA00022490"/>
    </source>
</evidence>
<dbReference type="GO" id="GO:0007059">
    <property type="term" value="P:chromosome segregation"/>
    <property type="evidence" value="ECO:0007669"/>
    <property type="project" value="UniProtKB-KW"/>
</dbReference>
<dbReference type="InterPro" id="IPR002104">
    <property type="entry name" value="Integrase_catalytic"/>
</dbReference>
<dbReference type="Proteomes" id="UP000176409">
    <property type="component" value="Unassembled WGS sequence"/>
</dbReference>
<dbReference type="InterPro" id="IPR011010">
    <property type="entry name" value="DNA_brk_join_enz"/>
</dbReference>
<comment type="caution">
    <text evidence="12">The sequence shown here is derived from an EMBL/GenBank/DDBJ whole genome shotgun (WGS) entry which is preliminary data.</text>
</comment>
<evidence type="ECO:0000259" key="11">
    <source>
        <dbReference type="PROSITE" id="PS51900"/>
    </source>
</evidence>
<keyword evidence="4" id="KW-0159">Chromosome partition</keyword>
<dbReference type="GO" id="GO:0003677">
    <property type="term" value="F:DNA binding"/>
    <property type="evidence" value="ECO:0007669"/>
    <property type="project" value="UniProtKB-UniRule"/>
</dbReference>
<evidence type="ECO:0000256" key="3">
    <source>
        <dbReference type="ARBA" id="ARBA00022618"/>
    </source>
</evidence>
<accession>A0A1F6B0Z3</accession>
<evidence type="ECO:0000256" key="7">
    <source>
        <dbReference type="ARBA" id="ARBA00023172"/>
    </source>
</evidence>
<dbReference type="GO" id="GO:0051301">
    <property type="term" value="P:cell division"/>
    <property type="evidence" value="ECO:0007669"/>
    <property type="project" value="UniProtKB-KW"/>
</dbReference>
<dbReference type="PROSITE" id="PS51898">
    <property type="entry name" value="TYR_RECOMBINASE"/>
    <property type="match status" value="1"/>
</dbReference>
<evidence type="ECO:0000256" key="9">
    <source>
        <dbReference type="PROSITE-ProRule" id="PRU01248"/>
    </source>
</evidence>
<reference evidence="12 13" key="1">
    <citation type="journal article" date="2016" name="Nat. Commun.">
        <title>Thousands of microbial genomes shed light on interconnected biogeochemical processes in an aquifer system.</title>
        <authorList>
            <person name="Anantharaman K."/>
            <person name="Brown C.T."/>
            <person name="Hug L.A."/>
            <person name="Sharon I."/>
            <person name="Castelle C.J."/>
            <person name="Probst A.J."/>
            <person name="Thomas B.C."/>
            <person name="Singh A."/>
            <person name="Wilkins M.J."/>
            <person name="Karaoz U."/>
            <person name="Brodie E.L."/>
            <person name="Williams K.H."/>
            <person name="Hubbard S.S."/>
            <person name="Banfield J.F."/>
        </authorList>
    </citation>
    <scope>NUCLEOTIDE SEQUENCE [LARGE SCALE GENOMIC DNA]</scope>
</reference>
<dbReference type="InterPro" id="IPR044068">
    <property type="entry name" value="CB"/>
</dbReference>
<gene>
    <name evidence="12" type="ORF">A2973_01120</name>
</gene>
<proteinExistence type="predicted"/>
<dbReference type="AlphaFoldDB" id="A0A1F6B0Z3"/>
<name>A0A1F6B0Z3_9BACT</name>
<sequence>MLHEAIIALKDQNPLSGPANEHKLQACRQDTCDMATPIDLKTAHEQFVQYLSSRRRAAATIVAYGKDIEQLTVFLSNMGKKAMNEVTRDELDAFLKKLASDNYTPKSVSRKINSIKTFFRFLKASGALSLDPALEIEHPKYEVKPPRILTKLEYRALRDACRGDLRTYAIVELFLQTGVRIGELANLNLDDIRESELLIRVQEGHAERSVPINKAAKDALAHYREIRGNATQNSSLFITKTGKTLLIRNIRTAIDRYFRIAGIEGAKVNDLRHTFIAHHLMAGTPITTLSKLVGHKRLSTTEKYLELVKDKQTENVKLEEL</sequence>